<name>A0ACC1H7C9_9FUNG</name>
<comment type="caution">
    <text evidence="1">The sequence shown here is derived from an EMBL/GenBank/DDBJ whole genome shotgun (WGS) entry which is preliminary data.</text>
</comment>
<feature type="non-terminal residue" evidence="1">
    <location>
        <position position="156"/>
    </location>
</feature>
<proteinExistence type="predicted"/>
<keyword evidence="2" id="KW-1185">Reference proteome</keyword>
<reference evidence="1" key="1">
    <citation type="submission" date="2022-06" db="EMBL/GenBank/DDBJ databases">
        <title>Phylogenomic reconstructions and comparative analyses of Kickxellomycotina fungi.</title>
        <authorList>
            <person name="Reynolds N.K."/>
            <person name="Stajich J.E."/>
            <person name="Barry K."/>
            <person name="Grigoriev I.V."/>
            <person name="Crous P."/>
            <person name="Smith M.E."/>
        </authorList>
    </citation>
    <scope>NUCLEOTIDE SEQUENCE</scope>
    <source>
        <strain evidence="1">RSA 2271</strain>
    </source>
</reference>
<accession>A0ACC1H7C9</accession>
<evidence type="ECO:0000313" key="2">
    <source>
        <dbReference type="Proteomes" id="UP001145114"/>
    </source>
</evidence>
<sequence>MATTTAATTTTTTDTICSSFDDYYYYNDNSNNNNIPPYGLHEDGNSAMHNTPALSLSSSSSSSSPRHIGILSAVCMLISLIVGSGIFSTPATVLRLCGTPAMSLILWLLGAVITYGGALAFIEMGLMYPKNGGAMRYLGYSYPHPRALVSFVFSYV</sequence>
<dbReference type="EMBL" id="JAMZIH010008607">
    <property type="protein sequence ID" value="KAJ1671747.1"/>
    <property type="molecule type" value="Genomic_DNA"/>
</dbReference>
<evidence type="ECO:0000313" key="1">
    <source>
        <dbReference type="EMBL" id="KAJ1671747.1"/>
    </source>
</evidence>
<gene>
    <name evidence="1" type="ORF">EV182_007462</name>
</gene>
<organism evidence="1 2">
    <name type="scientific">Spiromyces aspiralis</name>
    <dbReference type="NCBI Taxonomy" id="68401"/>
    <lineage>
        <taxon>Eukaryota</taxon>
        <taxon>Fungi</taxon>
        <taxon>Fungi incertae sedis</taxon>
        <taxon>Zoopagomycota</taxon>
        <taxon>Kickxellomycotina</taxon>
        <taxon>Kickxellomycetes</taxon>
        <taxon>Kickxellales</taxon>
        <taxon>Kickxellaceae</taxon>
        <taxon>Spiromyces</taxon>
    </lineage>
</organism>
<dbReference type="Proteomes" id="UP001145114">
    <property type="component" value="Unassembled WGS sequence"/>
</dbReference>
<protein>
    <submittedName>
        <fullName evidence="1">Uncharacterized protein</fullName>
    </submittedName>
</protein>